<sequence>MASALRPLISYDDITVPYQTASPPPRSNARSNQPPAKKRKWSKKPKGRPHDDSQSFHNHQNFSGHSSRHASGGTAMGVAEDKAMEEEEESRDLTHDEIWDDSALIDAWNAAAEEYEALNGPKKGWKAEPVHKSPLWYNTPKSKNKDPAPTTSSSSIGGISVPDVDDQDSQPLNFDTFVPSHDPSLDVPVPIQDGSAAQFLTGPPGPIVSQDEAFTRAMGAMYWSGYWTAMYHCQRRQAQEPSAQYGGAAEQGEEETYEEDADLDDDDGEEDGEEEVFVSTQR</sequence>
<dbReference type="CDD" id="cd22852">
    <property type="entry name" value="SMN_C"/>
    <property type="match status" value="1"/>
</dbReference>
<dbReference type="InterPro" id="IPR047313">
    <property type="entry name" value="SMN_C"/>
</dbReference>
<keyword evidence="3" id="KW-1185">Reference proteome</keyword>
<comment type="caution">
    <text evidence="2">The sequence shown here is derived from an EMBL/GenBank/DDBJ whole genome shotgun (WGS) entry which is preliminary data.</text>
</comment>
<organism evidence="2 3">
    <name type="scientific">Asterophora parasitica</name>
    <dbReference type="NCBI Taxonomy" id="117018"/>
    <lineage>
        <taxon>Eukaryota</taxon>
        <taxon>Fungi</taxon>
        <taxon>Dikarya</taxon>
        <taxon>Basidiomycota</taxon>
        <taxon>Agaricomycotina</taxon>
        <taxon>Agaricomycetes</taxon>
        <taxon>Agaricomycetidae</taxon>
        <taxon>Agaricales</taxon>
        <taxon>Tricholomatineae</taxon>
        <taxon>Lyophyllaceae</taxon>
        <taxon>Asterophora</taxon>
    </lineage>
</organism>
<feature type="region of interest" description="Disordered" evidence="1">
    <location>
        <begin position="134"/>
        <end position="176"/>
    </location>
</feature>
<accession>A0A9P7KFJ2</accession>
<feature type="region of interest" description="Disordered" evidence="1">
    <location>
        <begin position="1"/>
        <end position="99"/>
    </location>
</feature>
<dbReference type="Proteomes" id="UP000775547">
    <property type="component" value="Unassembled WGS sequence"/>
</dbReference>
<evidence type="ECO:0000313" key="3">
    <source>
        <dbReference type="Proteomes" id="UP000775547"/>
    </source>
</evidence>
<dbReference type="OrthoDB" id="197400at2759"/>
<dbReference type="EMBL" id="JABCKV010000015">
    <property type="protein sequence ID" value="KAG5646920.1"/>
    <property type="molecule type" value="Genomic_DNA"/>
</dbReference>
<reference evidence="2" key="1">
    <citation type="submission" date="2020-07" db="EMBL/GenBank/DDBJ databases">
        <authorList>
            <person name="Nieuwenhuis M."/>
            <person name="Van De Peppel L.J.J."/>
        </authorList>
    </citation>
    <scope>NUCLEOTIDE SEQUENCE</scope>
    <source>
        <strain evidence="2">AP01</strain>
        <tissue evidence="2">Mycelium</tissue>
    </source>
</reference>
<name>A0A9P7KFJ2_9AGAR</name>
<feature type="compositionally biased region" description="Polar residues" evidence="1">
    <location>
        <begin position="55"/>
        <end position="65"/>
    </location>
</feature>
<feature type="compositionally biased region" description="Low complexity" evidence="1">
    <location>
        <begin position="150"/>
        <end position="160"/>
    </location>
</feature>
<feature type="compositionally biased region" description="Basic residues" evidence="1">
    <location>
        <begin position="36"/>
        <end position="47"/>
    </location>
</feature>
<proteinExistence type="predicted"/>
<dbReference type="CDD" id="cd22851">
    <property type="entry name" value="SMN_N"/>
    <property type="match status" value="1"/>
</dbReference>
<evidence type="ECO:0000313" key="2">
    <source>
        <dbReference type="EMBL" id="KAG5646920.1"/>
    </source>
</evidence>
<reference evidence="2" key="2">
    <citation type="submission" date="2021-10" db="EMBL/GenBank/DDBJ databases">
        <title>Phylogenomics reveals ancestral predisposition of the termite-cultivated fungus Termitomyces towards a domesticated lifestyle.</title>
        <authorList>
            <person name="Auxier B."/>
            <person name="Grum-Grzhimaylo A."/>
            <person name="Cardenas M.E."/>
            <person name="Lodge J.D."/>
            <person name="Laessoe T."/>
            <person name="Pedersen O."/>
            <person name="Smith M.E."/>
            <person name="Kuyper T.W."/>
            <person name="Franco-Molano E.A."/>
            <person name="Baroni T.J."/>
            <person name="Aanen D.K."/>
        </authorList>
    </citation>
    <scope>NUCLEOTIDE SEQUENCE</scope>
    <source>
        <strain evidence="2">AP01</strain>
        <tissue evidence="2">Mycelium</tissue>
    </source>
</reference>
<evidence type="ECO:0000256" key="1">
    <source>
        <dbReference type="SAM" id="MobiDB-lite"/>
    </source>
</evidence>
<gene>
    <name evidence="2" type="ORF">DXG03_001996</name>
</gene>
<protein>
    <submittedName>
        <fullName evidence="2">Uncharacterized protein</fullName>
    </submittedName>
</protein>
<feature type="region of interest" description="Disordered" evidence="1">
    <location>
        <begin position="237"/>
        <end position="282"/>
    </location>
</feature>
<dbReference type="AlphaFoldDB" id="A0A9P7KFJ2"/>
<feature type="compositionally biased region" description="Acidic residues" evidence="1">
    <location>
        <begin position="251"/>
        <end position="276"/>
    </location>
</feature>